<evidence type="ECO:0000256" key="9">
    <source>
        <dbReference type="ARBA" id="ARBA00049893"/>
    </source>
</evidence>
<dbReference type="InterPro" id="IPR038371">
    <property type="entry name" value="Cu_polyphenol_OxRdtase_sf"/>
</dbReference>
<dbReference type="Pfam" id="PF02578">
    <property type="entry name" value="Cu-oxidase_4"/>
    <property type="match status" value="1"/>
</dbReference>
<dbReference type="CDD" id="cd16833">
    <property type="entry name" value="YfiH"/>
    <property type="match status" value="1"/>
</dbReference>
<dbReference type="GO" id="GO:0005507">
    <property type="term" value="F:copper ion binding"/>
    <property type="evidence" value="ECO:0007669"/>
    <property type="project" value="TreeGrafter"/>
</dbReference>
<proteinExistence type="inferred from homology"/>
<evidence type="ECO:0000256" key="5">
    <source>
        <dbReference type="ARBA" id="ARBA00022801"/>
    </source>
</evidence>
<evidence type="ECO:0000256" key="4">
    <source>
        <dbReference type="ARBA" id="ARBA00022723"/>
    </source>
</evidence>
<organism evidence="10 11">
    <name type="scientific">Treponema bryantii</name>
    <dbReference type="NCBI Taxonomy" id="163"/>
    <lineage>
        <taxon>Bacteria</taxon>
        <taxon>Pseudomonadati</taxon>
        <taxon>Spirochaetota</taxon>
        <taxon>Spirochaetia</taxon>
        <taxon>Spirochaetales</taxon>
        <taxon>Treponemataceae</taxon>
        <taxon>Treponema</taxon>
    </lineage>
</organism>
<evidence type="ECO:0000313" key="10">
    <source>
        <dbReference type="EMBL" id="SFI63756.1"/>
    </source>
</evidence>
<dbReference type="OrthoDB" id="4279at2"/>
<evidence type="ECO:0000256" key="3">
    <source>
        <dbReference type="ARBA" id="ARBA00022679"/>
    </source>
</evidence>
<gene>
    <name evidence="10" type="ORF">SAMN04487775_103247</name>
</gene>
<comment type="catalytic activity">
    <reaction evidence="9">
        <text>S-methyl-5'-thioadenosine + phosphate = 5-(methylsulfanyl)-alpha-D-ribose 1-phosphate + adenine</text>
        <dbReference type="Rhea" id="RHEA:11852"/>
        <dbReference type="ChEBI" id="CHEBI:16708"/>
        <dbReference type="ChEBI" id="CHEBI:17509"/>
        <dbReference type="ChEBI" id="CHEBI:43474"/>
        <dbReference type="ChEBI" id="CHEBI:58533"/>
        <dbReference type="EC" id="2.4.2.28"/>
    </reaction>
    <physiologicalReaction direction="left-to-right" evidence="9">
        <dbReference type="Rhea" id="RHEA:11853"/>
    </physiologicalReaction>
</comment>
<keyword evidence="6" id="KW-0862">Zinc</keyword>
<dbReference type="PANTHER" id="PTHR30616">
    <property type="entry name" value="UNCHARACTERIZED PROTEIN YFIH"/>
    <property type="match status" value="1"/>
</dbReference>
<keyword evidence="4" id="KW-0479">Metal-binding</keyword>
<dbReference type="EMBL" id="FORI01000003">
    <property type="protein sequence ID" value="SFI63756.1"/>
    <property type="molecule type" value="Genomic_DNA"/>
</dbReference>
<evidence type="ECO:0000256" key="6">
    <source>
        <dbReference type="ARBA" id="ARBA00022833"/>
    </source>
</evidence>
<dbReference type="SUPFAM" id="SSF64438">
    <property type="entry name" value="CNF1/YfiH-like putative cysteine hydrolases"/>
    <property type="match status" value="1"/>
</dbReference>
<dbReference type="Gene3D" id="3.60.140.10">
    <property type="entry name" value="CNF1/YfiH-like putative cysteine hydrolases"/>
    <property type="match status" value="1"/>
</dbReference>
<dbReference type="PANTHER" id="PTHR30616:SF2">
    <property type="entry name" value="PURINE NUCLEOSIDE PHOSPHORYLASE LACC1"/>
    <property type="match status" value="1"/>
</dbReference>
<protein>
    <recommendedName>
        <fullName evidence="12">YfiH family protein</fullName>
    </recommendedName>
</protein>
<dbReference type="GO" id="GO:0016787">
    <property type="term" value="F:hydrolase activity"/>
    <property type="evidence" value="ECO:0007669"/>
    <property type="project" value="UniProtKB-KW"/>
</dbReference>
<sequence length="287" mass="31927">MPQQNSNLFEFFEFRRGGQVVEGAPVCGLTLKAAGSMRFRWNENNPNRNTVFEKMRWLSLRSLSLVEGSKLPQEKRKLVPVQLDHTHIVYDVHNASDTKDKIGDGIITTNRDLVPTVTVADCMPLYLYDPVTGVFGIVHSGWKGTGIVVDAIKLAEKEYGARAQNFCIVIGPHIRACCYIVNEERAKWFSENFTPDCVTPLEPGVEVTWNTGGGPLYRLSLEKANLAALQKAGVPGENIWVHPACTCCTRIDGEFIYGSNRRETKLNGAPEKFTVQAAFIGNGLPRR</sequence>
<keyword evidence="5" id="KW-0378">Hydrolase</keyword>
<keyword evidence="3" id="KW-0808">Transferase</keyword>
<evidence type="ECO:0000256" key="1">
    <source>
        <dbReference type="ARBA" id="ARBA00000553"/>
    </source>
</evidence>
<evidence type="ECO:0000256" key="2">
    <source>
        <dbReference type="ARBA" id="ARBA00007353"/>
    </source>
</evidence>
<dbReference type="Proteomes" id="UP000182737">
    <property type="component" value="Unassembled WGS sequence"/>
</dbReference>
<evidence type="ECO:0000256" key="8">
    <source>
        <dbReference type="ARBA" id="ARBA00048968"/>
    </source>
</evidence>
<dbReference type="GO" id="GO:0017061">
    <property type="term" value="F:S-methyl-5-thioadenosine phosphorylase activity"/>
    <property type="evidence" value="ECO:0007669"/>
    <property type="project" value="UniProtKB-EC"/>
</dbReference>
<dbReference type="RefSeq" id="WP_074931084.1">
    <property type="nucleotide sequence ID" value="NZ_FORI01000003.1"/>
</dbReference>
<comment type="catalytic activity">
    <reaction evidence="7">
        <text>adenosine + H2O + H(+) = inosine + NH4(+)</text>
        <dbReference type="Rhea" id="RHEA:24408"/>
        <dbReference type="ChEBI" id="CHEBI:15377"/>
        <dbReference type="ChEBI" id="CHEBI:15378"/>
        <dbReference type="ChEBI" id="CHEBI:16335"/>
        <dbReference type="ChEBI" id="CHEBI:17596"/>
        <dbReference type="ChEBI" id="CHEBI:28938"/>
        <dbReference type="EC" id="3.5.4.4"/>
    </reaction>
    <physiologicalReaction direction="left-to-right" evidence="7">
        <dbReference type="Rhea" id="RHEA:24409"/>
    </physiologicalReaction>
</comment>
<dbReference type="InterPro" id="IPR003730">
    <property type="entry name" value="Cu_polyphenol_OxRdtase"/>
</dbReference>
<comment type="catalytic activity">
    <reaction evidence="1">
        <text>inosine + phosphate = alpha-D-ribose 1-phosphate + hypoxanthine</text>
        <dbReference type="Rhea" id="RHEA:27646"/>
        <dbReference type="ChEBI" id="CHEBI:17368"/>
        <dbReference type="ChEBI" id="CHEBI:17596"/>
        <dbReference type="ChEBI" id="CHEBI:43474"/>
        <dbReference type="ChEBI" id="CHEBI:57720"/>
        <dbReference type="EC" id="2.4.2.1"/>
    </reaction>
    <physiologicalReaction direction="left-to-right" evidence="1">
        <dbReference type="Rhea" id="RHEA:27647"/>
    </physiologicalReaction>
</comment>
<dbReference type="AlphaFoldDB" id="A0A1I3JUB7"/>
<evidence type="ECO:0000256" key="7">
    <source>
        <dbReference type="ARBA" id="ARBA00047989"/>
    </source>
</evidence>
<keyword evidence="11" id="KW-1185">Reference proteome</keyword>
<accession>A0A1I3JUB7</accession>
<dbReference type="InterPro" id="IPR011324">
    <property type="entry name" value="Cytotoxic_necrot_fac-like_cat"/>
</dbReference>
<reference evidence="11" key="1">
    <citation type="submission" date="2016-10" db="EMBL/GenBank/DDBJ databases">
        <authorList>
            <person name="Varghese N."/>
            <person name="Submissions S."/>
        </authorList>
    </citation>
    <scope>NUCLEOTIDE SEQUENCE [LARGE SCALE GENOMIC DNA]</scope>
    <source>
        <strain evidence="11">XBD1002</strain>
    </source>
</reference>
<evidence type="ECO:0008006" key="12">
    <source>
        <dbReference type="Google" id="ProtNLM"/>
    </source>
</evidence>
<name>A0A1I3JUB7_9SPIR</name>
<evidence type="ECO:0000313" key="11">
    <source>
        <dbReference type="Proteomes" id="UP000182737"/>
    </source>
</evidence>
<comment type="catalytic activity">
    <reaction evidence="8">
        <text>adenosine + phosphate = alpha-D-ribose 1-phosphate + adenine</text>
        <dbReference type="Rhea" id="RHEA:27642"/>
        <dbReference type="ChEBI" id="CHEBI:16335"/>
        <dbReference type="ChEBI" id="CHEBI:16708"/>
        <dbReference type="ChEBI" id="CHEBI:43474"/>
        <dbReference type="ChEBI" id="CHEBI:57720"/>
        <dbReference type="EC" id="2.4.2.1"/>
    </reaction>
    <physiologicalReaction direction="left-to-right" evidence="8">
        <dbReference type="Rhea" id="RHEA:27643"/>
    </physiologicalReaction>
</comment>
<comment type="similarity">
    <text evidence="2">Belongs to the purine nucleoside phosphorylase YfiH/LACC1 family.</text>
</comment>